<gene>
    <name evidence="2" type="ORF">BDP27DRAFT_1426701</name>
</gene>
<keyword evidence="3" id="KW-1185">Reference proteome</keyword>
<feature type="compositionally biased region" description="Acidic residues" evidence="1">
    <location>
        <begin position="511"/>
        <end position="527"/>
    </location>
</feature>
<proteinExistence type="predicted"/>
<reference evidence="2" key="1">
    <citation type="submission" date="2020-11" db="EMBL/GenBank/DDBJ databases">
        <authorList>
            <consortium name="DOE Joint Genome Institute"/>
            <person name="Ahrendt S."/>
            <person name="Riley R."/>
            <person name="Andreopoulos W."/>
            <person name="Labutti K."/>
            <person name="Pangilinan J."/>
            <person name="Ruiz-Duenas F.J."/>
            <person name="Barrasa J.M."/>
            <person name="Sanchez-Garcia M."/>
            <person name="Camarero S."/>
            <person name="Miyauchi S."/>
            <person name="Serrano A."/>
            <person name="Linde D."/>
            <person name="Babiker R."/>
            <person name="Drula E."/>
            <person name="Ayuso-Fernandez I."/>
            <person name="Pacheco R."/>
            <person name="Padilla G."/>
            <person name="Ferreira P."/>
            <person name="Barriuso J."/>
            <person name="Kellner H."/>
            <person name="Castanera R."/>
            <person name="Alfaro M."/>
            <person name="Ramirez L."/>
            <person name="Pisabarro A.G."/>
            <person name="Kuo A."/>
            <person name="Tritt A."/>
            <person name="Lipzen A."/>
            <person name="He G."/>
            <person name="Yan M."/>
            <person name="Ng V."/>
            <person name="Cullen D."/>
            <person name="Martin F."/>
            <person name="Rosso M.-N."/>
            <person name="Henrissat B."/>
            <person name="Hibbett D."/>
            <person name="Martinez A.T."/>
            <person name="Grigoriev I.V."/>
        </authorList>
    </citation>
    <scope>NUCLEOTIDE SEQUENCE</scope>
    <source>
        <strain evidence="2">AH 40177</strain>
    </source>
</reference>
<feature type="compositionally biased region" description="Pro residues" evidence="1">
    <location>
        <begin position="730"/>
        <end position="743"/>
    </location>
</feature>
<feature type="compositionally biased region" description="Acidic residues" evidence="1">
    <location>
        <begin position="778"/>
        <end position="788"/>
    </location>
</feature>
<feature type="region of interest" description="Disordered" evidence="1">
    <location>
        <begin position="693"/>
        <end position="747"/>
    </location>
</feature>
<feature type="compositionally biased region" description="Polar residues" evidence="1">
    <location>
        <begin position="702"/>
        <end position="719"/>
    </location>
</feature>
<feature type="compositionally biased region" description="Low complexity" evidence="1">
    <location>
        <begin position="805"/>
        <end position="816"/>
    </location>
</feature>
<dbReference type="Proteomes" id="UP000772434">
    <property type="component" value="Unassembled WGS sequence"/>
</dbReference>
<feature type="compositionally biased region" description="Low complexity" evidence="1">
    <location>
        <begin position="528"/>
        <end position="540"/>
    </location>
</feature>
<accession>A0A9P5PHR9</accession>
<evidence type="ECO:0008006" key="4">
    <source>
        <dbReference type="Google" id="ProtNLM"/>
    </source>
</evidence>
<dbReference type="AlphaFoldDB" id="A0A9P5PHR9"/>
<feature type="region of interest" description="Disordered" evidence="1">
    <location>
        <begin position="774"/>
        <end position="848"/>
    </location>
</feature>
<feature type="region of interest" description="Disordered" evidence="1">
    <location>
        <begin position="574"/>
        <end position="629"/>
    </location>
</feature>
<feature type="compositionally biased region" description="Low complexity" evidence="1">
    <location>
        <begin position="587"/>
        <end position="613"/>
    </location>
</feature>
<comment type="caution">
    <text evidence="2">The sequence shown here is derived from an EMBL/GenBank/DDBJ whole genome shotgun (WGS) entry which is preliminary data.</text>
</comment>
<feature type="region of interest" description="Disordered" evidence="1">
    <location>
        <begin position="1"/>
        <end position="22"/>
    </location>
</feature>
<evidence type="ECO:0000313" key="3">
    <source>
        <dbReference type="Proteomes" id="UP000772434"/>
    </source>
</evidence>
<feature type="compositionally biased region" description="Low complexity" evidence="1">
    <location>
        <begin position="389"/>
        <end position="423"/>
    </location>
</feature>
<feature type="compositionally biased region" description="Basic residues" evidence="1">
    <location>
        <begin position="792"/>
        <end position="804"/>
    </location>
</feature>
<feature type="region of interest" description="Disordered" evidence="1">
    <location>
        <begin position="377"/>
        <end position="423"/>
    </location>
</feature>
<feature type="region of interest" description="Disordered" evidence="1">
    <location>
        <begin position="511"/>
        <end position="540"/>
    </location>
</feature>
<dbReference type="EMBL" id="JADNRY010000142">
    <property type="protein sequence ID" value="KAF9063613.1"/>
    <property type="molecule type" value="Genomic_DNA"/>
</dbReference>
<evidence type="ECO:0000313" key="2">
    <source>
        <dbReference type="EMBL" id="KAF9063613.1"/>
    </source>
</evidence>
<feature type="compositionally biased region" description="Low complexity" evidence="1">
    <location>
        <begin position="720"/>
        <end position="729"/>
    </location>
</feature>
<feature type="compositionally biased region" description="Low complexity" evidence="1">
    <location>
        <begin position="946"/>
        <end position="959"/>
    </location>
</feature>
<sequence length="1058" mass="115887">MFSLASHHLLTSSSSSRSSSSPSSMALLSLPPELLAQIAFFYTCPHVLGPPVSLTPFLLICKDIYERLTGRSVHNSNSFSGRLSHLYARVFRYKYSFTAIRRRGWEPRADEWAWQLRWWSVVLRGVERRMRGAVPAYEDVLVDDEEDPGVQETMYALWLMCLEDDGCNRVQMQLAGVYEWVGGYVQLMGRNQDELADWPVANAGNSCAMWIFWYLSSKERLLAEPEPLREHIVQVVLPFLAVPFRYPTAFAPPNHFRLPLAAGLGMVVDTSALSVPTLHGPYPPYHTHANTTSSSSIHDANNTTPTNIWHLPHYSRWVPLSTPLAADAAKLVYFSRRETMLFEISEHMPRTREEARAQAADGPRLTQQDLHELNAGLLGGEMVPPPLAPASSATAATVTATTSASTTASTSTSTPTPTPTTAIIPSLRSYTKGGGTPLPYPNDPWDHIRRLFPSLHLYSPDEDIRKAERVLAQYLGDGTDSGVIIDESNTHSKRWDADWWRLRLCRSVFGTEEEEEEEEDAEMEAEESASVASGSGSGAVDVDVEVSDAEDEDEQEEDLCEDEHFVDQDIGMEDSHQHADSLDSEIASDASTDDANSLSDNDSSSNNDSSSDNGAEEREDHDVRHPTLLTGYPQKGAVYVPGLLGGLWTGRMLIPSETHLRALLMPPEPRAPDAQDAAAALDGAVDAPAALAVTEEEPEPGSTANTTERSNTPAPASTYNIPTATNPAADTPPPPTQNPPRPVPFTEDTLGLAAVPLYVRLKEWVVYEGGRVVPCAGDDLEEDNDLDDVAGKGKHRQSRSRSRGRSGSSGPSGPSRSKSRARSTGKRKTPTDLFDQGLKDAWFPPNSTITPRGEQVRVVVEGAGDREYEYVAVDALEEGHSHGLTAEAKSKRKPGTWHDKETCSGCRAREEVLKGVRRRQGSVGDDSDVDADPSFEPDTDVDADLDLPSYDPSSSTLPPCTGIRDVIITGTTDTRHAEAWGDWTWQGRVRKWDGLVGIVRSGSVNPNAPPGARSNRGKIFFYGTLLGSTNLVGTWRVAHEDPRMPAYEGAFTLGKKEE</sequence>
<organism evidence="2 3">
    <name type="scientific">Rhodocollybia butyracea</name>
    <dbReference type="NCBI Taxonomy" id="206335"/>
    <lineage>
        <taxon>Eukaryota</taxon>
        <taxon>Fungi</taxon>
        <taxon>Dikarya</taxon>
        <taxon>Basidiomycota</taxon>
        <taxon>Agaricomycotina</taxon>
        <taxon>Agaricomycetes</taxon>
        <taxon>Agaricomycetidae</taxon>
        <taxon>Agaricales</taxon>
        <taxon>Marasmiineae</taxon>
        <taxon>Omphalotaceae</taxon>
        <taxon>Rhodocollybia</taxon>
    </lineage>
</organism>
<feature type="region of interest" description="Disordered" evidence="1">
    <location>
        <begin position="917"/>
        <end position="962"/>
    </location>
</feature>
<protein>
    <recommendedName>
        <fullName evidence="4">F-box domain-containing protein</fullName>
    </recommendedName>
</protein>
<evidence type="ECO:0000256" key="1">
    <source>
        <dbReference type="SAM" id="MobiDB-lite"/>
    </source>
</evidence>
<feature type="compositionally biased region" description="Basic and acidic residues" evidence="1">
    <location>
        <begin position="615"/>
        <end position="625"/>
    </location>
</feature>
<feature type="compositionally biased region" description="Acidic residues" evidence="1">
    <location>
        <begin position="925"/>
        <end position="945"/>
    </location>
</feature>
<dbReference type="OrthoDB" id="5595695at2759"/>
<name>A0A9P5PHR9_9AGAR</name>
<feature type="compositionally biased region" description="Basic residues" evidence="1">
    <location>
        <begin position="817"/>
        <end position="828"/>
    </location>
</feature>